<keyword evidence="3" id="KW-1185">Reference proteome</keyword>
<feature type="region of interest" description="Disordered" evidence="1">
    <location>
        <begin position="204"/>
        <end position="239"/>
    </location>
</feature>
<sequence length="239" mass="26873">MSQHNRRLFDITFTNKEIHHHIMSCRHEKKQTHRLNLEGIVSMIRNGRSISPASTHPDHPIVPCAPSTSPTSQNKRAPQNKLLTHRGQNQRGVPSSKSTMITLAPIVTDDPNSGKYGDWPSAPKRTRGPCITPQPSSSFAIPIHRRVAYGVEQSQLTDHMCRMSAVETLFCLKQLCPYVPQTEKSSHWALQPCSDPVAWDHTVSEVPSNHPQRNKSIRNGGRSEESQRNKPITCQAEEE</sequence>
<organism evidence="2 3">
    <name type="scientific">Lasiosphaeria hispida</name>
    <dbReference type="NCBI Taxonomy" id="260671"/>
    <lineage>
        <taxon>Eukaryota</taxon>
        <taxon>Fungi</taxon>
        <taxon>Dikarya</taxon>
        <taxon>Ascomycota</taxon>
        <taxon>Pezizomycotina</taxon>
        <taxon>Sordariomycetes</taxon>
        <taxon>Sordariomycetidae</taxon>
        <taxon>Sordariales</taxon>
        <taxon>Lasiosphaeriaceae</taxon>
        <taxon>Lasiosphaeria</taxon>
    </lineage>
</organism>
<reference evidence="2" key="2">
    <citation type="submission" date="2023-06" db="EMBL/GenBank/DDBJ databases">
        <authorList>
            <consortium name="Lawrence Berkeley National Laboratory"/>
            <person name="Haridas S."/>
            <person name="Hensen N."/>
            <person name="Bonometti L."/>
            <person name="Westerberg I."/>
            <person name="Brannstrom I.O."/>
            <person name="Guillou S."/>
            <person name="Cros-Aarteil S."/>
            <person name="Calhoun S."/>
            <person name="Kuo A."/>
            <person name="Mondo S."/>
            <person name="Pangilinan J."/>
            <person name="Riley R."/>
            <person name="Labutti K."/>
            <person name="Andreopoulos B."/>
            <person name="Lipzen A."/>
            <person name="Chen C."/>
            <person name="Yanf M."/>
            <person name="Daum C."/>
            <person name="Ng V."/>
            <person name="Clum A."/>
            <person name="Steindorff A."/>
            <person name="Ohm R."/>
            <person name="Martin F."/>
            <person name="Silar P."/>
            <person name="Natvig D."/>
            <person name="Lalanne C."/>
            <person name="Gautier V."/>
            <person name="Ament-Velasquez S.L."/>
            <person name="Kruys A."/>
            <person name="Hutchinson M.I."/>
            <person name="Powell A.J."/>
            <person name="Barry K."/>
            <person name="Miller A.N."/>
            <person name="Grigoriev I.V."/>
            <person name="Debuchy R."/>
            <person name="Gladieux P."/>
            <person name="Thoren M.H."/>
            <person name="Johannesson H."/>
        </authorList>
    </citation>
    <scope>NUCLEOTIDE SEQUENCE</scope>
    <source>
        <strain evidence="2">CBS 955.72</strain>
    </source>
</reference>
<dbReference type="Proteomes" id="UP001275084">
    <property type="component" value="Unassembled WGS sequence"/>
</dbReference>
<dbReference type="EMBL" id="JAUIQD010000009">
    <property type="protein sequence ID" value="KAK3339757.1"/>
    <property type="molecule type" value="Genomic_DNA"/>
</dbReference>
<name>A0AAJ0H529_9PEZI</name>
<feature type="region of interest" description="Disordered" evidence="1">
    <location>
        <begin position="48"/>
        <end position="78"/>
    </location>
</feature>
<proteinExistence type="predicted"/>
<evidence type="ECO:0000313" key="3">
    <source>
        <dbReference type="Proteomes" id="UP001275084"/>
    </source>
</evidence>
<evidence type="ECO:0000313" key="2">
    <source>
        <dbReference type="EMBL" id="KAK3339757.1"/>
    </source>
</evidence>
<accession>A0AAJ0H529</accession>
<feature type="compositionally biased region" description="Polar residues" evidence="1">
    <location>
        <begin position="66"/>
        <end position="77"/>
    </location>
</feature>
<comment type="caution">
    <text evidence="2">The sequence shown here is derived from an EMBL/GenBank/DDBJ whole genome shotgun (WGS) entry which is preliminary data.</text>
</comment>
<evidence type="ECO:0000256" key="1">
    <source>
        <dbReference type="SAM" id="MobiDB-lite"/>
    </source>
</evidence>
<protein>
    <submittedName>
        <fullName evidence="2">Uncharacterized protein</fullName>
    </submittedName>
</protein>
<gene>
    <name evidence="2" type="ORF">B0T25DRAFT_362851</name>
</gene>
<dbReference type="AlphaFoldDB" id="A0AAJ0H529"/>
<reference evidence="2" key="1">
    <citation type="journal article" date="2023" name="Mol. Phylogenet. Evol.">
        <title>Genome-scale phylogeny and comparative genomics of the fungal order Sordariales.</title>
        <authorList>
            <person name="Hensen N."/>
            <person name="Bonometti L."/>
            <person name="Westerberg I."/>
            <person name="Brannstrom I.O."/>
            <person name="Guillou S."/>
            <person name="Cros-Aarteil S."/>
            <person name="Calhoun S."/>
            <person name="Haridas S."/>
            <person name="Kuo A."/>
            <person name="Mondo S."/>
            <person name="Pangilinan J."/>
            <person name="Riley R."/>
            <person name="LaButti K."/>
            <person name="Andreopoulos B."/>
            <person name="Lipzen A."/>
            <person name="Chen C."/>
            <person name="Yan M."/>
            <person name="Daum C."/>
            <person name="Ng V."/>
            <person name="Clum A."/>
            <person name="Steindorff A."/>
            <person name="Ohm R.A."/>
            <person name="Martin F."/>
            <person name="Silar P."/>
            <person name="Natvig D.O."/>
            <person name="Lalanne C."/>
            <person name="Gautier V."/>
            <person name="Ament-Velasquez S.L."/>
            <person name="Kruys A."/>
            <person name="Hutchinson M.I."/>
            <person name="Powell A.J."/>
            <person name="Barry K."/>
            <person name="Miller A.N."/>
            <person name="Grigoriev I.V."/>
            <person name="Debuchy R."/>
            <person name="Gladieux P."/>
            <person name="Hiltunen Thoren M."/>
            <person name="Johannesson H."/>
        </authorList>
    </citation>
    <scope>NUCLEOTIDE SEQUENCE</scope>
    <source>
        <strain evidence="2">CBS 955.72</strain>
    </source>
</reference>